<sequence length="154" mass="16947">MKHQWQIRRQLAASPDGARRWDQAYQRLLRWTMANEQSQALPPEYSRVNEQEVYDEHCRVCAGFDPTLGPSANHRATIGASKEPHPSPGRGVEGGVHFSRRRLQRGESEPPRPGSAAGRGAGGRSGPDMGHRPRPAGPQLCSSDGIVEGVKFFV</sequence>
<evidence type="ECO:0000313" key="2">
    <source>
        <dbReference type="EMBL" id="ADE15014.1"/>
    </source>
</evidence>
<proteinExistence type="predicted"/>
<dbReference type="AlphaFoldDB" id="D5C3P2"/>
<protein>
    <submittedName>
        <fullName evidence="2">Uncharacterized protein</fullName>
    </submittedName>
</protein>
<dbReference type="EMBL" id="CP001798">
    <property type="protein sequence ID" value="ADE15014.1"/>
    <property type="molecule type" value="Genomic_DNA"/>
</dbReference>
<gene>
    <name evidence="2" type="ordered locus">Nhal_1902</name>
</gene>
<accession>D5C3P2</accession>
<evidence type="ECO:0000313" key="3">
    <source>
        <dbReference type="Proteomes" id="UP000001844"/>
    </source>
</evidence>
<organism evidence="2 3">
    <name type="scientific">Nitrosococcus halophilus (strain Nc4)</name>
    <dbReference type="NCBI Taxonomy" id="472759"/>
    <lineage>
        <taxon>Bacteria</taxon>
        <taxon>Pseudomonadati</taxon>
        <taxon>Pseudomonadota</taxon>
        <taxon>Gammaproteobacteria</taxon>
        <taxon>Chromatiales</taxon>
        <taxon>Chromatiaceae</taxon>
        <taxon>Nitrosococcus</taxon>
    </lineage>
</organism>
<evidence type="ECO:0000256" key="1">
    <source>
        <dbReference type="SAM" id="MobiDB-lite"/>
    </source>
</evidence>
<keyword evidence="3" id="KW-1185">Reference proteome</keyword>
<dbReference type="HOGENOM" id="CLU_1702391_0_0_6"/>
<dbReference type="Proteomes" id="UP000001844">
    <property type="component" value="Chromosome"/>
</dbReference>
<feature type="region of interest" description="Disordered" evidence="1">
    <location>
        <begin position="69"/>
        <end position="143"/>
    </location>
</feature>
<name>D5C3P2_NITHN</name>
<dbReference type="KEGG" id="nhl:Nhal_1902"/>
<reference evidence="3" key="1">
    <citation type="submission" date="2010-04" db="EMBL/GenBank/DDBJ databases">
        <title>Complete genome sequence of Nitrosococcus halophilus Nc4, a salt-adapted, aerobic obligate ammonia-oxidizing sulfur purple bacterium.</title>
        <authorList>
            <consortium name="US DOE Joint Genome Institute"/>
            <person name="Campbell M.A."/>
            <person name="Malfatti S.A."/>
            <person name="Chain P.S.G."/>
            <person name="Heidelberg J.F."/>
            <person name="Ward B.B."/>
            <person name="Klotz M.G."/>
        </authorList>
    </citation>
    <scope>NUCLEOTIDE SEQUENCE [LARGE SCALE GENOMIC DNA]</scope>
    <source>
        <strain evidence="3">Nc4</strain>
    </source>
</reference>